<gene>
    <name evidence="1" type="ORF">M099_3987</name>
</gene>
<reference evidence="1 2" key="1">
    <citation type="submission" date="2014-04" db="EMBL/GenBank/DDBJ databases">
        <authorList>
            <person name="Sears C."/>
            <person name="Carroll K."/>
            <person name="Sack B.R."/>
            <person name="Qadri F."/>
            <person name="Myers L.L."/>
            <person name="Chung G.-T."/>
            <person name="Escheverria P."/>
            <person name="Fraser C.M."/>
            <person name="Sadzewicz L."/>
            <person name="Shefchek K.A."/>
            <person name="Tallon L."/>
            <person name="Das S.P."/>
            <person name="Daugherty S."/>
            <person name="Mongodin E.F."/>
        </authorList>
    </citation>
    <scope>NUCLEOTIDE SEQUENCE [LARGE SCALE GENOMIC DNA]</scope>
    <source>
        <strain evidence="1 2">3975 RP4</strain>
    </source>
</reference>
<dbReference type="PATRIC" id="fig|1339352.3.peg.3741"/>
<sequence>MMKKSRVLWQNNTEFEQILPLEQFFKYHFSSATSEKKEEGRPLMKIFNYPKGHTHKKNYKSTI</sequence>
<organism evidence="1 2">
    <name type="scientific">Phocaeicola vulgatus str. 3975 RP4</name>
    <dbReference type="NCBI Taxonomy" id="1339352"/>
    <lineage>
        <taxon>Bacteria</taxon>
        <taxon>Pseudomonadati</taxon>
        <taxon>Bacteroidota</taxon>
        <taxon>Bacteroidia</taxon>
        <taxon>Bacteroidales</taxon>
        <taxon>Bacteroidaceae</taxon>
        <taxon>Phocaeicola</taxon>
    </lineage>
</organism>
<protein>
    <submittedName>
        <fullName evidence="1">Uncharacterized protein</fullName>
    </submittedName>
</protein>
<dbReference type="EMBL" id="JNHM01000146">
    <property type="protein sequence ID" value="KDS45291.1"/>
    <property type="molecule type" value="Genomic_DNA"/>
</dbReference>
<evidence type="ECO:0000313" key="1">
    <source>
        <dbReference type="EMBL" id="KDS45291.1"/>
    </source>
</evidence>
<proteinExistence type="predicted"/>
<comment type="caution">
    <text evidence="1">The sequence shown here is derived from an EMBL/GenBank/DDBJ whole genome shotgun (WGS) entry which is preliminary data.</text>
</comment>
<dbReference type="Proteomes" id="UP000027661">
    <property type="component" value="Unassembled WGS sequence"/>
</dbReference>
<evidence type="ECO:0000313" key="2">
    <source>
        <dbReference type="Proteomes" id="UP000027661"/>
    </source>
</evidence>
<accession>A0A069S4G1</accession>
<name>A0A069S4G1_PHOVU</name>
<dbReference type="AlphaFoldDB" id="A0A069S4G1"/>